<protein>
    <submittedName>
        <fullName evidence="7">LysM peptidoglycan-binding domain-containing protein</fullName>
    </submittedName>
</protein>
<feature type="domain" description="SLH" evidence="5">
    <location>
        <begin position="1340"/>
        <end position="1403"/>
    </location>
</feature>
<dbReference type="PANTHER" id="PTHR43308">
    <property type="entry name" value="OUTER MEMBRANE PROTEIN ALPHA-RELATED"/>
    <property type="match status" value="1"/>
</dbReference>
<dbReference type="Gene3D" id="2.60.40.10">
    <property type="entry name" value="Immunoglobulins"/>
    <property type="match status" value="1"/>
</dbReference>
<evidence type="ECO:0000259" key="4">
    <source>
        <dbReference type="PROSITE" id="PS50835"/>
    </source>
</evidence>
<feature type="chain" id="PRO_5047544345" evidence="3">
    <location>
        <begin position="30"/>
        <end position="1564"/>
    </location>
</feature>
<comment type="caution">
    <text evidence="7">The sequence shown here is derived from an EMBL/GenBank/DDBJ whole genome shotgun (WGS) entry which is preliminary data.</text>
</comment>
<evidence type="ECO:0000259" key="6">
    <source>
        <dbReference type="PROSITE" id="PS51782"/>
    </source>
</evidence>
<evidence type="ECO:0000256" key="1">
    <source>
        <dbReference type="ARBA" id="ARBA00022737"/>
    </source>
</evidence>
<dbReference type="InterPro" id="IPR018392">
    <property type="entry name" value="LysM"/>
</dbReference>
<dbReference type="Proteomes" id="UP000539052">
    <property type="component" value="Unassembled WGS sequence"/>
</dbReference>
<dbReference type="InterPro" id="IPR001119">
    <property type="entry name" value="SLH_dom"/>
</dbReference>
<evidence type="ECO:0000313" key="8">
    <source>
        <dbReference type="Proteomes" id="UP000539052"/>
    </source>
</evidence>
<feature type="region of interest" description="Disordered" evidence="2">
    <location>
        <begin position="1022"/>
        <end position="1065"/>
    </location>
</feature>
<dbReference type="PANTHER" id="PTHR43308:SF5">
    <property type="entry name" value="S-LAYER PROTEIN _ PEPTIDOGLYCAN ENDO-BETA-N-ACETYLGLUCOSAMINIDASE"/>
    <property type="match status" value="1"/>
</dbReference>
<dbReference type="InterPro" id="IPR051465">
    <property type="entry name" value="Cell_Envelope_Struct_Comp"/>
</dbReference>
<dbReference type="PROSITE" id="PS51272">
    <property type="entry name" value="SLH"/>
    <property type="match status" value="3"/>
</dbReference>
<organism evidence="7 8">
    <name type="scientific">Lacrimispora defluvii</name>
    <dbReference type="NCBI Taxonomy" id="2719233"/>
    <lineage>
        <taxon>Bacteria</taxon>
        <taxon>Bacillati</taxon>
        <taxon>Bacillota</taxon>
        <taxon>Clostridia</taxon>
        <taxon>Lachnospirales</taxon>
        <taxon>Lachnospiraceae</taxon>
        <taxon>Lacrimispora</taxon>
    </lineage>
</organism>
<dbReference type="RefSeq" id="WP_170822517.1">
    <property type="nucleotide sequence ID" value="NZ_JAAOXG010000036.1"/>
</dbReference>
<keyword evidence="8" id="KW-1185">Reference proteome</keyword>
<feature type="domain" description="Ig-like" evidence="4">
    <location>
        <begin position="701"/>
        <end position="799"/>
    </location>
</feature>
<dbReference type="InterPro" id="IPR013783">
    <property type="entry name" value="Ig-like_fold"/>
</dbReference>
<keyword evidence="1" id="KW-0677">Repeat</keyword>
<dbReference type="PROSITE" id="PS51782">
    <property type="entry name" value="LYSM"/>
    <property type="match status" value="1"/>
</dbReference>
<dbReference type="CDD" id="cd00118">
    <property type="entry name" value="LysM"/>
    <property type="match status" value="1"/>
</dbReference>
<dbReference type="Pfam" id="PF00395">
    <property type="entry name" value="SLH"/>
    <property type="match status" value="3"/>
</dbReference>
<dbReference type="EMBL" id="JAAOXG010000036">
    <property type="protein sequence ID" value="NNJ31380.1"/>
    <property type="molecule type" value="Genomic_DNA"/>
</dbReference>
<feature type="compositionally biased region" description="Gly residues" evidence="2">
    <location>
        <begin position="1028"/>
        <end position="1042"/>
    </location>
</feature>
<feature type="domain" description="SLH" evidence="5">
    <location>
        <begin position="1279"/>
        <end position="1337"/>
    </location>
</feature>
<evidence type="ECO:0000256" key="2">
    <source>
        <dbReference type="SAM" id="MobiDB-lite"/>
    </source>
</evidence>
<dbReference type="Gene3D" id="2.60.40.2700">
    <property type="match status" value="1"/>
</dbReference>
<feature type="signal peptide" evidence="3">
    <location>
        <begin position="1"/>
        <end position="29"/>
    </location>
</feature>
<dbReference type="SUPFAM" id="SSF69360">
    <property type="entry name" value="Cell wall binding repeat"/>
    <property type="match status" value="1"/>
</dbReference>
<dbReference type="InterPro" id="IPR007110">
    <property type="entry name" value="Ig-like_dom"/>
</dbReference>
<dbReference type="SUPFAM" id="SSF54106">
    <property type="entry name" value="LysM domain"/>
    <property type="match status" value="1"/>
</dbReference>
<gene>
    <name evidence="7" type="ORF">G9470_16520</name>
</gene>
<dbReference type="Pfam" id="PF01476">
    <property type="entry name" value="LysM"/>
    <property type="match status" value="1"/>
</dbReference>
<feature type="domain" description="SLH" evidence="5">
    <location>
        <begin position="1406"/>
        <end position="1469"/>
    </location>
</feature>
<dbReference type="SMART" id="SM00257">
    <property type="entry name" value="LysM"/>
    <property type="match status" value="1"/>
</dbReference>
<evidence type="ECO:0000259" key="5">
    <source>
        <dbReference type="PROSITE" id="PS51272"/>
    </source>
</evidence>
<dbReference type="InterPro" id="IPR036779">
    <property type="entry name" value="LysM_dom_sf"/>
</dbReference>
<evidence type="ECO:0000256" key="3">
    <source>
        <dbReference type="SAM" id="SignalP"/>
    </source>
</evidence>
<dbReference type="Gene3D" id="3.10.350.10">
    <property type="entry name" value="LysM domain"/>
    <property type="match status" value="1"/>
</dbReference>
<dbReference type="PROSITE" id="PS50835">
    <property type="entry name" value="IG_LIKE"/>
    <property type="match status" value="1"/>
</dbReference>
<name>A0ABX1VTM2_9FIRM</name>
<reference evidence="7 8" key="1">
    <citation type="submission" date="2020-03" db="EMBL/GenBank/DDBJ databases">
        <title>Genome Sequence of industrial isolate, B5A.</title>
        <authorList>
            <person name="Sharma S."/>
            <person name="Patil P.B."/>
            <person name="Korpole S."/>
        </authorList>
    </citation>
    <scope>NUCLEOTIDE SEQUENCE [LARGE SCALE GENOMIC DNA]</scope>
    <source>
        <strain evidence="7 8">PI-S10-B5A</strain>
    </source>
</reference>
<feature type="domain" description="LysM" evidence="6">
    <location>
        <begin position="1517"/>
        <end position="1561"/>
    </location>
</feature>
<sequence>MKIKRASKTLSLFLAFCMVFTMLPTVAFAETGDVDSGVPLGVSSIIIAFADLEDDIAEQKVDIGAPEEELKLPNELAVTLTEGGIDTATGSDASKETQTTVAVSDWTAEPEYNGDTAGIYTFTPVLDLPESLTLAEGVTAPTITVTVREEITAPMAKGMAAPLGVGTITGTMNVGGTMFSDLTQDANGTGWTWDAVSATLTLDSSYQGDYIKFACADTDTINLVCNGTVTVNKGDTYAIQSWGSLVIKGDGPLTISDGGITASKDIVILGAMGNISGASVGISAGGSVTISGTVGDITSTAYTIYANGDITISDGGVVGKIGAGGIGSKSGTHGIYAGGSVTINGVAGDISGKSYGIYAKGGNVFINGATGAISSAYGSLSGDSAIRASVGVAINGTTGAISSKGDYGIYAESGAVLIAGKTGDITGMKAFGILAEAGGITIPSGAVVGKIAGAQSGIEAGGSVTIGGKTGDITGIAGSTFGGGIQTTGSVTITGETGAITSTHPSIPAIGAGGDVTIVGSVGEIAVTAPSGGSGYGILALGSIHIINSVTVSSFNGAFNKAPTTLPSPSYTAFWSDNSDGSGSSTGSAYVWSASHKYVKIEKDSGMSAPTVSGFRAGRTDADKVSFFFTPSTTGKYGCQIEKKGTPAPTFLGMFHDITAIVEIGIDAKEDSVTASDILVVYLQIENAEGVKSQIYSFEVPAYTPPVDAAAPIITGQPIGAIYDKNEPAAALSVTAGVTDGGTLSYQWYSNTTNSTTDGTPVGTNSNTYTPSTAMVGTTYYYCVVTNTNNEATANKTATATSDAAAVTVNASGGTIIRFITVTGIVEPVGGAAPVKTGATVPVDANYALWEDIVWVDDENKTEPLADGAKFEAGKRYLCGVSVKLPSRHSFAHDVTATINGKTATVMLDGTEEAVVSYLFTAKDATDTPTITITKHPQNVTVTQGRINATLTAEAVSNNGKPVLYQWYRFIGGIGGDNVEIMPGATSSNFTIPTGLTAGTYQYLCIFNTDDTDYTDSNTAIVTVKPPSGGGGSGDSGGGSSGDNGSSGVVVTPPALDAPNAPTQGSVNIHGTVDASGTVTANITNQTVIDAIDRALTQARQNGTEQNGIILTLNISTGGKPVNNLSANLPKEVQDAIIAKGVSGLIITAGDSDIAIGMDLAALREMNRQAGGNINLTATRRNNATLAGNARAAIGNRPVFDLNANYGNGSTVQNFGAGSVSITIPYTLSANENAGNIQAVYVDANGKVQWLISSVYDGLNEVLRFSTNHFSTYGVGYKQDVPSFTDIGTHWAKEDIAFVANRGLLSGTSKTTFSPNTAMTRGMFVTALGRLANADVSGYKKSSFTDVKSDAYYMGYIEWANKNNIVKGIGDGKFAPDQSITRDQMAVILQSYAKAIGFTLPKVHAENTFADSAKIGAYAKDAVKQMQMAGIISGKNSNLFDPQGTATRAEVSAVLRRFVELAISSDTAQGWTMNDSGKWMYYENGKPVTGKKNIGGSAYTFDQYGVTADVPKNLRYTTYTVQKGDSFWLIAHKLGCTMSELERLNNKSRFDLIHPGDVLRVPEE</sequence>
<keyword evidence="3" id="KW-0732">Signal</keyword>
<evidence type="ECO:0000313" key="7">
    <source>
        <dbReference type="EMBL" id="NNJ31380.1"/>
    </source>
</evidence>
<proteinExistence type="predicted"/>
<accession>A0ABX1VTM2</accession>